<dbReference type="KEGG" id="rdp:RD2015_1672"/>
<proteinExistence type="predicted"/>
<dbReference type="STRING" id="76731.RD2015_1672"/>
<protein>
    <submittedName>
        <fullName evidence="3">Uncharacterized protein</fullName>
    </submittedName>
</protein>
<evidence type="ECO:0000256" key="2">
    <source>
        <dbReference type="SAM" id="SignalP"/>
    </source>
</evidence>
<feature type="chain" id="PRO_5043410990" evidence="2">
    <location>
        <begin position="31"/>
        <end position="150"/>
    </location>
</feature>
<keyword evidence="4" id="KW-1185">Reference proteome</keyword>
<feature type="compositionally biased region" description="Low complexity" evidence="1">
    <location>
        <begin position="53"/>
        <end position="70"/>
    </location>
</feature>
<accession>A0A0U3MF43</accession>
<keyword evidence="2" id="KW-0732">Signal</keyword>
<name>A0A0U3MF43_9BURK</name>
<sequence length="150" mass="15450" precursor="true">MSIRFASSPSRALLAVACAAALGIGASAHAAETPAGAATATAASAQAPVSITPAASAPAASTARTASSDASAREVREVPDAKVEQIVQEDDKVRIEETRVRGLTQKVVVKRKDGTPEYEILLGDSGKDIPVRQGADRGNAGQRVWRVLSF</sequence>
<feature type="region of interest" description="Disordered" evidence="1">
    <location>
        <begin position="53"/>
        <end position="79"/>
    </location>
</feature>
<dbReference type="EMBL" id="CP013729">
    <property type="protein sequence ID" value="ALV06156.1"/>
    <property type="molecule type" value="Genomic_DNA"/>
</dbReference>
<organism evidence="3 4">
    <name type="scientific">Roseateles depolymerans</name>
    <dbReference type="NCBI Taxonomy" id="76731"/>
    <lineage>
        <taxon>Bacteria</taxon>
        <taxon>Pseudomonadati</taxon>
        <taxon>Pseudomonadota</taxon>
        <taxon>Betaproteobacteria</taxon>
        <taxon>Burkholderiales</taxon>
        <taxon>Sphaerotilaceae</taxon>
        <taxon>Roseateles</taxon>
    </lineage>
</organism>
<evidence type="ECO:0000256" key="1">
    <source>
        <dbReference type="SAM" id="MobiDB-lite"/>
    </source>
</evidence>
<gene>
    <name evidence="3" type="ORF">RD2015_1672</name>
</gene>
<evidence type="ECO:0000313" key="4">
    <source>
        <dbReference type="Proteomes" id="UP000060699"/>
    </source>
</evidence>
<evidence type="ECO:0000313" key="3">
    <source>
        <dbReference type="EMBL" id="ALV06156.1"/>
    </source>
</evidence>
<dbReference type="AlphaFoldDB" id="A0A0U3MF43"/>
<dbReference type="Proteomes" id="UP000060699">
    <property type="component" value="Chromosome"/>
</dbReference>
<feature type="signal peptide" evidence="2">
    <location>
        <begin position="1"/>
        <end position="30"/>
    </location>
</feature>
<reference evidence="3 4" key="1">
    <citation type="submission" date="2015-12" db="EMBL/GenBank/DDBJ databases">
        <title>Complete genome of Roseateles depolymerans KCTC 42856.</title>
        <authorList>
            <person name="Kim K.M."/>
        </authorList>
    </citation>
    <scope>NUCLEOTIDE SEQUENCE [LARGE SCALE GENOMIC DNA]</scope>
    <source>
        <strain evidence="3 4">KCTC 42856</strain>
    </source>
</reference>